<dbReference type="KEGG" id="wsu:WS0214"/>
<dbReference type="STRING" id="273121.WS0214"/>
<evidence type="ECO:0000256" key="3">
    <source>
        <dbReference type="ARBA" id="ARBA00022553"/>
    </source>
</evidence>
<organism evidence="8">
    <name type="scientific">Wolinella succinogenes (strain ATCC 29543 / DSM 1740 / CCUG 13145 / JCM 31913 / LMG 7466 / NCTC 11488 / FDC 602W)</name>
    <name type="common">Vibrio succinogenes</name>
    <dbReference type="NCBI Taxonomy" id="273121"/>
    <lineage>
        <taxon>Bacteria</taxon>
        <taxon>Pseudomonadati</taxon>
        <taxon>Campylobacterota</taxon>
        <taxon>Epsilonproteobacteria</taxon>
        <taxon>Campylobacterales</taxon>
        <taxon>Helicobacteraceae</taxon>
        <taxon>Wolinella</taxon>
    </lineage>
</organism>
<dbReference type="eggNOG" id="COG2201">
    <property type="taxonomic scope" value="Bacteria"/>
</dbReference>
<dbReference type="Pfam" id="PF00072">
    <property type="entry name" value="Response_reg"/>
    <property type="match status" value="1"/>
</dbReference>
<keyword evidence="3 5" id="KW-0597">Phosphoprotein</keyword>
<evidence type="ECO:0000256" key="1">
    <source>
        <dbReference type="ARBA" id="ARBA00001946"/>
    </source>
</evidence>
<dbReference type="PANTHER" id="PTHR44591:SF24">
    <property type="entry name" value="PROTEIN-GLUTAMATE METHYLESTERASE_PROTEIN-GLUTAMINE GLUTAMINASE 1"/>
    <property type="match status" value="1"/>
</dbReference>
<feature type="domain" description="Response regulatory" evidence="6">
    <location>
        <begin position="4"/>
        <end position="121"/>
    </location>
</feature>
<dbReference type="GO" id="GO:0000160">
    <property type="term" value="P:phosphorelay signal transduction system"/>
    <property type="evidence" value="ECO:0007669"/>
    <property type="project" value="InterPro"/>
</dbReference>
<evidence type="ECO:0000256" key="4">
    <source>
        <dbReference type="ARBA" id="ARBA00022779"/>
    </source>
</evidence>
<comment type="cofactor">
    <cofactor evidence="1">
        <name>Mg(2+)</name>
        <dbReference type="ChEBI" id="CHEBI:18420"/>
    </cofactor>
</comment>
<evidence type="ECO:0000259" key="6">
    <source>
        <dbReference type="PROSITE" id="PS50110"/>
    </source>
</evidence>
<dbReference type="EMBL" id="BX571657">
    <property type="protein sequence ID" value="CAE09372.1"/>
    <property type="molecule type" value="Genomic_DNA"/>
</dbReference>
<evidence type="ECO:0000256" key="5">
    <source>
        <dbReference type="PROSITE-ProRule" id="PRU00169"/>
    </source>
</evidence>
<keyword evidence="2" id="KW-0145">Chemotaxis</keyword>
<keyword evidence="4" id="KW-0283">Flagellar rotation</keyword>
<dbReference type="InterPro" id="IPR001789">
    <property type="entry name" value="Sig_transdc_resp-reg_receiver"/>
</dbReference>
<reference evidence="7 8" key="1">
    <citation type="journal article" date="2003" name="Proc. Natl. Acad. Sci. U.S.A.">
        <title>Complete genome sequence and analysis of Wolinella succinogenes.</title>
        <authorList>
            <person name="Baar C."/>
            <person name="Eppinger M."/>
            <person name="Raddatz G."/>
            <person name="Simon JM."/>
            <person name="Lanz C."/>
            <person name="Klimmek O."/>
            <person name="Nandakumar R."/>
            <person name="Gross R."/>
            <person name="Rosinus A."/>
            <person name="Keller H."/>
            <person name="Jagtap P."/>
            <person name="Linke B."/>
            <person name="Meyer F."/>
            <person name="Lederer H."/>
            <person name="Schuster S.C."/>
        </authorList>
    </citation>
    <scope>NUCLEOTIDE SEQUENCE [LARGE SCALE GENOMIC DNA]</scope>
    <source>
        <strain evidence="8">ATCC 29543 / DSM 1740 / CCUG 13145 / JCM 31913 / LMG 7466 / NCTC 11488 / FDC 602W</strain>
    </source>
</reference>
<dbReference type="AlphaFoldDB" id="Q7MAJ1"/>
<keyword evidence="8" id="KW-1185">Reference proteome</keyword>
<dbReference type="InterPro" id="IPR011006">
    <property type="entry name" value="CheY-like_superfamily"/>
</dbReference>
<dbReference type="PANTHER" id="PTHR44591">
    <property type="entry name" value="STRESS RESPONSE REGULATOR PROTEIN 1"/>
    <property type="match status" value="1"/>
</dbReference>
<dbReference type="GO" id="GO:0097588">
    <property type="term" value="P:archaeal or bacterial-type flagellum-dependent cell motility"/>
    <property type="evidence" value="ECO:0007669"/>
    <property type="project" value="UniProtKB-KW"/>
</dbReference>
<accession>Q7MAJ1</accession>
<feature type="modified residue" description="4-aspartylphosphate" evidence="5">
    <location>
        <position position="54"/>
    </location>
</feature>
<dbReference type="SMART" id="SM00448">
    <property type="entry name" value="REC"/>
    <property type="match status" value="1"/>
</dbReference>
<name>Q7MAJ1_WOLSU</name>
<protein>
    <submittedName>
        <fullName evidence="7">PUTATIVE TWO-COMPONENT REGULATOR</fullName>
    </submittedName>
</protein>
<proteinExistence type="predicted"/>
<dbReference type="RefSeq" id="WP_011138172.1">
    <property type="nucleotide sequence ID" value="NC_005090.1"/>
</dbReference>
<dbReference type="HOGENOM" id="CLU_1447107_0_0_7"/>
<sequence>MIVKALIADDSPIMRKIVRANLEKANVKLIKESKNGEETMATLKQGEVNLLFLDLNMPEPNGWEILDKLHKGGKTSELSVIIISNEMGEGSKENLQKMGVVGFIPKPFNIQAFQEVAVPIVESIYNEEKKERFFDAQREEELITLFANETPLCSIEGGYLFFEFKESVVKIEKKELAKMAILEKKIL</sequence>
<dbReference type="InterPro" id="IPR050595">
    <property type="entry name" value="Bact_response_regulator"/>
</dbReference>
<evidence type="ECO:0000313" key="7">
    <source>
        <dbReference type="EMBL" id="CAE09372.1"/>
    </source>
</evidence>
<dbReference type="GO" id="GO:0006935">
    <property type="term" value="P:chemotaxis"/>
    <property type="evidence" value="ECO:0007669"/>
    <property type="project" value="UniProtKB-KW"/>
</dbReference>
<evidence type="ECO:0000256" key="2">
    <source>
        <dbReference type="ARBA" id="ARBA00022500"/>
    </source>
</evidence>
<dbReference type="Gene3D" id="3.40.50.2300">
    <property type="match status" value="1"/>
</dbReference>
<gene>
    <name evidence="7" type="ordered locus">WS0214</name>
</gene>
<dbReference type="PROSITE" id="PS50110">
    <property type="entry name" value="RESPONSE_REGULATORY"/>
    <property type="match status" value="1"/>
</dbReference>
<evidence type="ECO:0000313" key="8">
    <source>
        <dbReference type="Proteomes" id="UP000000422"/>
    </source>
</evidence>
<dbReference type="Proteomes" id="UP000000422">
    <property type="component" value="Chromosome"/>
</dbReference>
<dbReference type="SUPFAM" id="SSF52172">
    <property type="entry name" value="CheY-like"/>
    <property type="match status" value="1"/>
</dbReference>